<dbReference type="AlphaFoldDB" id="A0A7X5QZA0"/>
<evidence type="ECO:0000256" key="4">
    <source>
        <dbReference type="ARBA" id="ARBA00022741"/>
    </source>
</evidence>
<evidence type="ECO:0000256" key="8">
    <source>
        <dbReference type="HAMAP-Rule" id="MF_00983"/>
    </source>
</evidence>
<evidence type="ECO:0000256" key="3">
    <source>
        <dbReference type="ARBA" id="ARBA00022723"/>
    </source>
</evidence>
<evidence type="ECO:0000313" key="11">
    <source>
        <dbReference type="EMBL" id="NIH52726.1"/>
    </source>
</evidence>
<comment type="subunit">
    <text evidence="8">Component of the replication restart primosome.</text>
</comment>
<evidence type="ECO:0000256" key="5">
    <source>
        <dbReference type="ARBA" id="ARBA00022833"/>
    </source>
</evidence>
<feature type="binding site" evidence="8">
    <location>
        <position position="434"/>
    </location>
    <ligand>
        <name>Zn(2+)</name>
        <dbReference type="ChEBI" id="CHEBI:29105"/>
        <label>2</label>
    </ligand>
</feature>
<dbReference type="PANTHER" id="PTHR30580">
    <property type="entry name" value="PRIMOSOMAL PROTEIN N"/>
    <property type="match status" value="1"/>
</dbReference>
<dbReference type="Gene3D" id="3.40.1440.60">
    <property type="entry name" value="PriA, 3(prime) DNA-binding domain"/>
    <property type="match status" value="1"/>
</dbReference>
<feature type="binding site" evidence="8">
    <location>
        <position position="467"/>
    </location>
    <ligand>
        <name>Zn(2+)</name>
        <dbReference type="ChEBI" id="CHEBI:29105"/>
        <label>1</label>
    </ligand>
</feature>
<dbReference type="HAMAP" id="MF_00983">
    <property type="entry name" value="PriA"/>
    <property type="match status" value="1"/>
</dbReference>
<dbReference type="InterPro" id="IPR027417">
    <property type="entry name" value="P-loop_NTPase"/>
</dbReference>
<protein>
    <recommendedName>
        <fullName evidence="8">Probable replication restart protein PriA</fullName>
    </recommendedName>
    <alternativeName>
        <fullName evidence="8">Putative ATP-dependent DNA helicase PriA</fullName>
    </alternativeName>
</protein>
<evidence type="ECO:0000256" key="2">
    <source>
        <dbReference type="ARBA" id="ARBA00022705"/>
    </source>
</evidence>
<dbReference type="GO" id="GO:0006302">
    <property type="term" value="P:double-strand break repair"/>
    <property type="evidence" value="ECO:0007669"/>
    <property type="project" value="InterPro"/>
</dbReference>
<gene>
    <name evidence="8" type="primary">priA</name>
    <name evidence="11" type="ORF">FHX76_000594</name>
</gene>
<reference evidence="11 12" key="1">
    <citation type="submission" date="2020-02" db="EMBL/GenBank/DDBJ databases">
        <title>Sequencing the genomes of 1000 actinobacteria strains.</title>
        <authorList>
            <person name="Klenk H.-P."/>
        </authorList>
    </citation>
    <scope>NUCLEOTIDE SEQUENCE [LARGE SCALE GENOMIC DNA]</scope>
    <source>
        <strain evidence="11 12">DSM 27960</strain>
    </source>
</reference>
<keyword evidence="2 8" id="KW-0235">DNA replication</keyword>
<dbReference type="RefSeq" id="WP_208402418.1">
    <property type="nucleotide sequence ID" value="NZ_JAAMOX010000001.1"/>
</dbReference>
<dbReference type="GO" id="GO:0008270">
    <property type="term" value="F:zinc ion binding"/>
    <property type="evidence" value="ECO:0007669"/>
    <property type="project" value="UniProtKB-UniRule"/>
</dbReference>
<comment type="caution">
    <text evidence="8">As this protein does not have any detectable helicase domains, it probably does not have helicase activity.</text>
</comment>
<comment type="cofactor">
    <cofactor evidence="8">
        <name>Zn(2+)</name>
        <dbReference type="ChEBI" id="CHEBI:29105"/>
    </cofactor>
    <text evidence="8">Binds 2 zinc ions per subunit.</text>
</comment>
<comment type="function">
    <text evidence="8">Initiates the restart of stalled replication forks, which reloads the replicative helicase on sites other than the origin of replication. Recognizes and binds to abandoned replication forks and remodels them to uncover a helicase loading site. Promotes assembly of the primosome at these replication forks.</text>
</comment>
<feature type="binding site" evidence="8">
    <location>
        <position position="425"/>
    </location>
    <ligand>
        <name>Zn(2+)</name>
        <dbReference type="ChEBI" id="CHEBI:29105"/>
        <label>1</label>
    </ligand>
</feature>
<dbReference type="Proteomes" id="UP000541033">
    <property type="component" value="Unassembled WGS sequence"/>
</dbReference>
<feature type="binding site" evidence="8">
    <location>
        <position position="428"/>
    </location>
    <ligand>
        <name>Zn(2+)</name>
        <dbReference type="ChEBI" id="CHEBI:29105"/>
        <label>1</label>
    </ligand>
</feature>
<feature type="binding site" evidence="8">
    <location>
        <position position="437"/>
    </location>
    <ligand>
        <name>Zn(2+)</name>
        <dbReference type="ChEBI" id="CHEBI:29105"/>
        <label>2</label>
    </ligand>
</feature>
<evidence type="ECO:0000256" key="6">
    <source>
        <dbReference type="ARBA" id="ARBA00022840"/>
    </source>
</evidence>
<comment type="similarity">
    <text evidence="8">Belongs to the helicase family. PriA subfamily.</text>
</comment>
<keyword evidence="1 8" id="KW-0639">Primosome</keyword>
<feature type="binding site" evidence="8">
    <location>
        <position position="455"/>
    </location>
    <ligand>
        <name>Zn(2+)</name>
        <dbReference type="ChEBI" id="CHEBI:29105"/>
        <label>2</label>
    </ligand>
</feature>
<dbReference type="GO" id="GO:0006269">
    <property type="term" value="P:DNA replication, synthesis of primer"/>
    <property type="evidence" value="ECO:0007669"/>
    <property type="project" value="UniProtKB-KW"/>
</dbReference>
<name>A0A7X5QZA0_9MICO</name>
<keyword evidence="11" id="KW-0378">Hydrolase</keyword>
<dbReference type="PANTHER" id="PTHR30580:SF0">
    <property type="entry name" value="PRIMOSOMAL PROTEIN N"/>
    <property type="match status" value="1"/>
</dbReference>
<feature type="region of interest" description="Disordered" evidence="9">
    <location>
        <begin position="123"/>
        <end position="169"/>
    </location>
</feature>
<proteinExistence type="inferred from homology"/>
<feature type="binding site" evidence="8">
    <location>
        <position position="464"/>
    </location>
    <ligand>
        <name>Zn(2+)</name>
        <dbReference type="ChEBI" id="CHEBI:29105"/>
        <label>1</label>
    </ligand>
</feature>
<evidence type="ECO:0000256" key="9">
    <source>
        <dbReference type="SAM" id="MobiDB-lite"/>
    </source>
</evidence>
<keyword evidence="6 8" id="KW-0067">ATP-binding</keyword>
<keyword evidence="3 8" id="KW-0479">Metal-binding</keyword>
<accession>A0A7X5QZA0</accession>
<dbReference type="InterPro" id="IPR042115">
    <property type="entry name" value="PriA_3primeBD_sf"/>
</dbReference>
<dbReference type="GO" id="GO:0005524">
    <property type="term" value="F:ATP binding"/>
    <property type="evidence" value="ECO:0007669"/>
    <property type="project" value="UniProtKB-UniRule"/>
</dbReference>
<dbReference type="GO" id="GO:1990077">
    <property type="term" value="C:primosome complex"/>
    <property type="evidence" value="ECO:0007669"/>
    <property type="project" value="UniProtKB-UniRule"/>
</dbReference>
<dbReference type="Pfam" id="PF17764">
    <property type="entry name" value="PriA_3primeBD"/>
    <property type="match status" value="1"/>
</dbReference>
<feature type="binding site" evidence="8">
    <location>
        <position position="452"/>
    </location>
    <ligand>
        <name>Zn(2+)</name>
        <dbReference type="ChEBI" id="CHEBI:29105"/>
        <label>2</label>
    </ligand>
</feature>
<dbReference type="GO" id="GO:0006310">
    <property type="term" value="P:DNA recombination"/>
    <property type="evidence" value="ECO:0007669"/>
    <property type="project" value="InterPro"/>
</dbReference>
<evidence type="ECO:0000256" key="7">
    <source>
        <dbReference type="ARBA" id="ARBA00023125"/>
    </source>
</evidence>
<organism evidence="11 12">
    <name type="scientific">Lysinibacter cavernae</name>
    <dbReference type="NCBI Taxonomy" id="1640652"/>
    <lineage>
        <taxon>Bacteria</taxon>
        <taxon>Bacillati</taxon>
        <taxon>Actinomycetota</taxon>
        <taxon>Actinomycetes</taxon>
        <taxon>Micrococcales</taxon>
        <taxon>Microbacteriaceae</taxon>
        <taxon>Lysinibacter</taxon>
    </lineage>
</organism>
<dbReference type="GO" id="GO:0016787">
    <property type="term" value="F:hydrolase activity"/>
    <property type="evidence" value="ECO:0007669"/>
    <property type="project" value="UniProtKB-KW"/>
</dbReference>
<feature type="domain" description="Primosomal protein N' 3' DNA-binding" evidence="10">
    <location>
        <begin position="9"/>
        <end position="109"/>
    </location>
</feature>
<keyword evidence="7 8" id="KW-0238">DNA-binding</keyword>
<evidence type="ECO:0000256" key="1">
    <source>
        <dbReference type="ARBA" id="ARBA00022515"/>
    </source>
</evidence>
<sequence length="700" mass="74240">MNTGPVARVLLDSALPQLDHLFDYAVPEALRDAVAVGQRVKVPFRSATRNVGGYIIELADTAEFVGELSPLAELVSEVPVLTPDIWDLARTLADRAAGSAGDIIRLAIPPRQVRVEKQYLAKRAAEHDETPSVSQDALRGKPSAAQGSTSADPDTPWGPPTDASETDNAAASAGIGTDTHFVGRYHSSLASLGQQPARLALGIVPEPARLSSGEWVGNWAATLAETASILLAEGKSSILVLPDYRDLDQAMSALQTMVPSEHIVRVDAKQTNPERYRSFLSLLESTPRVIVGNRSAVYAPAHNLGAIMMWDDGDSLHDEPLSPYVHARDAALVRAQQSAASLVFAGHTRTTEVQRLVELGYVAECMPLKRPQPRVILSSQTVDADGLASLARIPTIAWLKAKEASTQGPVLIQVARPGYAPVLACAECRQAARCTHCAGPLGVRRAGETPRCGWCAALAQNWRCSNCNSALFRLVGKGAGRTAEELEKAFPGVRVLVSDGETIRQSVDSRPAIVVATRGAEPLAAGGYAAVILLDGEGMLSRESLRAGEEALRIWSNAVALAAPGAPCVLVGVSGPLGNAVAHWDHASFVAAELADRRLLRFPPAVRIATVTGPRAAVEQAVASVIQPPVIDALGPTAEADGSVRSIVRFDYRHGDEVASGLRSELIKAAIKNRRPRKAGAVGAPAVPLLRLRFDDADIR</sequence>
<keyword evidence="4 8" id="KW-0547">Nucleotide-binding</keyword>
<dbReference type="GO" id="GO:0003677">
    <property type="term" value="F:DNA binding"/>
    <property type="evidence" value="ECO:0007669"/>
    <property type="project" value="UniProtKB-UniRule"/>
</dbReference>
<keyword evidence="5 8" id="KW-0862">Zinc</keyword>
<dbReference type="InterPro" id="IPR005259">
    <property type="entry name" value="PriA"/>
</dbReference>
<dbReference type="GO" id="GO:0043138">
    <property type="term" value="F:3'-5' DNA helicase activity"/>
    <property type="evidence" value="ECO:0007669"/>
    <property type="project" value="TreeGrafter"/>
</dbReference>
<evidence type="ECO:0000313" key="12">
    <source>
        <dbReference type="Proteomes" id="UP000541033"/>
    </source>
</evidence>
<keyword evidence="12" id="KW-1185">Reference proteome</keyword>
<evidence type="ECO:0000259" key="10">
    <source>
        <dbReference type="Pfam" id="PF17764"/>
    </source>
</evidence>
<comment type="caution">
    <text evidence="11">The sequence shown here is derived from an EMBL/GenBank/DDBJ whole genome shotgun (WGS) entry which is preliminary data.</text>
</comment>
<dbReference type="Gene3D" id="3.40.50.300">
    <property type="entry name" value="P-loop containing nucleotide triphosphate hydrolases"/>
    <property type="match status" value="1"/>
</dbReference>
<dbReference type="GO" id="GO:0006270">
    <property type="term" value="P:DNA replication initiation"/>
    <property type="evidence" value="ECO:0007669"/>
    <property type="project" value="TreeGrafter"/>
</dbReference>
<dbReference type="InterPro" id="IPR041222">
    <property type="entry name" value="PriA_3primeBD"/>
</dbReference>
<dbReference type="EMBL" id="JAAMOX010000001">
    <property type="protein sequence ID" value="NIH52726.1"/>
    <property type="molecule type" value="Genomic_DNA"/>
</dbReference>